<keyword evidence="2" id="KW-1185">Reference proteome</keyword>
<gene>
    <name evidence="1" type="ORF">ACFPOD_03675</name>
</gene>
<name>A0ABW0T5L9_9HYPH</name>
<comment type="caution">
    <text evidence="1">The sequence shown here is derived from an EMBL/GenBank/DDBJ whole genome shotgun (WGS) entry which is preliminary data.</text>
</comment>
<dbReference type="RefSeq" id="WP_223019987.1">
    <property type="nucleotide sequence ID" value="NZ_CP078143.1"/>
</dbReference>
<dbReference type="Proteomes" id="UP001596107">
    <property type="component" value="Unassembled WGS sequence"/>
</dbReference>
<organism evidence="1 2">
    <name type="scientific">Nitratireductor kimnyeongensis</name>
    <dbReference type="NCBI Taxonomy" id="430679"/>
    <lineage>
        <taxon>Bacteria</taxon>
        <taxon>Pseudomonadati</taxon>
        <taxon>Pseudomonadota</taxon>
        <taxon>Alphaproteobacteria</taxon>
        <taxon>Hyphomicrobiales</taxon>
        <taxon>Phyllobacteriaceae</taxon>
        <taxon>Nitratireductor</taxon>
    </lineage>
</organism>
<dbReference type="EMBL" id="JBHSNB010000001">
    <property type="protein sequence ID" value="MFC5584199.1"/>
    <property type="molecule type" value="Genomic_DNA"/>
</dbReference>
<evidence type="ECO:0000313" key="1">
    <source>
        <dbReference type="EMBL" id="MFC5584199.1"/>
    </source>
</evidence>
<protein>
    <submittedName>
        <fullName evidence="1">ABC transporter substrate-binding protein</fullName>
    </submittedName>
</protein>
<reference evidence="2" key="1">
    <citation type="journal article" date="2019" name="Int. J. Syst. Evol. Microbiol.">
        <title>The Global Catalogue of Microorganisms (GCM) 10K type strain sequencing project: providing services to taxonomists for standard genome sequencing and annotation.</title>
        <authorList>
            <consortium name="The Broad Institute Genomics Platform"/>
            <consortium name="The Broad Institute Genome Sequencing Center for Infectious Disease"/>
            <person name="Wu L."/>
            <person name="Ma J."/>
        </authorList>
    </citation>
    <scope>NUCLEOTIDE SEQUENCE [LARGE SCALE GENOMIC DNA]</scope>
    <source>
        <strain evidence="2">JCM 3366</strain>
    </source>
</reference>
<dbReference type="Pfam" id="PF12974">
    <property type="entry name" value="Phosphonate-bd"/>
    <property type="match status" value="1"/>
</dbReference>
<evidence type="ECO:0000313" key="2">
    <source>
        <dbReference type="Proteomes" id="UP001596107"/>
    </source>
</evidence>
<dbReference type="SUPFAM" id="SSF53850">
    <property type="entry name" value="Periplasmic binding protein-like II"/>
    <property type="match status" value="1"/>
</dbReference>
<dbReference type="Gene3D" id="3.40.190.10">
    <property type="entry name" value="Periplasmic binding protein-like II"/>
    <property type="match status" value="2"/>
</dbReference>
<accession>A0ABW0T5L9</accession>
<sequence length="329" mass="37768">MSKNLHLTLACGDYEIIRPLREGLVKADGIDLTFVTNMDSTTRHWRFLRNREFDVAEVSASGYIAAKAAGQDLEAIPVFLHRRFRHGFIFTNTASGIRTPKDLIGRKVGVKSYIVTATLWLRGILEEHYGVPHQSIDWYSQLDEDVDISLPAGVKLSKIDDGKSIEDMLVEGEIDALLHPDIIKPIQARDPRVGRLFNDHEAEEVAYFKRTGIFPIMHVTALKREIVERHPWVAINLYKAFDASRRMAMQRMQNPRIVPLAWYREAWEEQEAILGKDPWVYGLDAQNRTNIETLARYSFEQGLSRRMMKAEDLFLPLDEGRGRGDASRY</sequence>
<proteinExistence type="predicted"/>